<accession>A0A026X5W9</accession>
<feature type="non-terminal residue" evidence="1">
    <location>
        <position position="1"/>
    </location>
</feature>
<evidence type="ECO:0000313" key="1">
    <source>
        <dbReference type="EMBL" id="EZA62889.1"/>
    </source>
</evidence>
<reference evidence="1 2" key="1">
    <citation type="journal article" date="2014" name="Curr. Biol.">
        <title>The genome of the clonal raider ant Cerapachys biroi.</title>
        <authorList>
            <person name="Oxley P.R."/>
            <person name="Ji L."/>
            <person name="Fetter-Pruneda I."/>
            <person name="McKenzie S.K."/>
            <person name="Li C."/>
            <person name="Hu H."/>
            <person name="Zhang G."/>
            <person name="Kronauer D.J."/>
        </authorList>
    </citation>
    <scope>NUCLEOTIDE SEQUENCE [LARGE SCALE GENOMIC DNA]</scope>
</reference>
<protein>
    <submittedName>
        <fullName evidence="1">Uncharacterized protein</fullName>
    </submittedName>
</protein>
<evidence type="ECO:0000313" key="2">
    <source>
        <dbReference type="Proteomes" id="UP000053097"/>
    </source>
</evidence>
<organism evidence="1 2">
    <name type="scientific">Ooceraea biroi</name>
    <name type="common">Clonal raider ant</name>
    <name type="synonym">Cerapachys biroi</name>
    <dbReference type="NCBI Taxonomy" id="2015173"/>
    <lineage>
        <taxon>Eukaryota</taxon>
        <taxon>Metazoa</taxon>
        <taxon>Ecdysozoa</taxon>
        <taxon>Arthropoda</taxon>
        <taxon>Hexapoda</taxon>
        <taxon>Insecta</taxon>
        <taxon>Pterygota</taxon>
        <taxon>Neoptera</taxon>
        <taxon>Endopterygota</taxon>
        <taxon>Hymenoptera</taxon>
        <taxon>Apocrita</taxon>
        <taxon>Aculeata</taxon>
        <taxon>Formicoidea</taxon>
        <taxon>Formicidae</taxon>
        <taxon>Dorylinae</taxon>
        <taxon>Ooceraea</taxon>
    </lineage>
</organism>
<keyword evidence="2" id="KW-1185">Reference proteome</keyword>
<dbReference type="Proteomes" id="UP000053097">
    <property type="component" value="Unassembled WGS sequence"/>
</dbReference>
<feature type="non-terminal residue" evidence="1">
    <location>
        <position position="83"/>
    </location>
</feature>
<dbReference type="EMBL" id="KK107013">
    <property type="protein sequence ID" value="EZA62889.1"/>
    <property type="molecule type" value="Genomic_DNA"/>
</dbReference>
<name>A0A026X5W9_OOCBI</name>
<dbReference type="AlphaFoldDB" id="A0A026X5W9"/>
<sequence length="83" mass="9421">PDKSFARLLYSRQATSGVYAYEPEERINPNRDYRDTFPGPGLESTMTEAGSAACRAWQDGNRSFSRLFPSVSGPSRRQERSRM</sequence>
<proteinExistence type="predicted"/>
<gene>
    <name evidence="1" type="ORF">X777_04598</name>
</gene>